<dbReference type="EMBL" id="CP018664">
    <property type="protein sequence ID" value="APP31606.1"/>
    <property type="molecule type" value="Genomic_DNA"/>
</dbReference>
<reference evidence="1 2" key="1">
    <citation type="journal article" date="2014" name="Antimicrob. Agents Chemother.">
        <title>Triclosan can select for an AdeIJK-overexpressing mutant of Acinetobacter baumannii ATCC 17978 that displays reduced susceptibility to multiple antibiotics.</title>
        <authorList>
            <person name="Fernando D.M."/>
            <person name="Xu W."/>
            <person name="Loewen P.C."/>
            <person name="Zhanel G.G."/>
            <person name="Kumar A."/>
        </authorList>
    </citation>
    <scope>NUCLEOTIDE SEQUENCE [LARGE SCALE GENOMIC DNA]</scope>
    <source>
        <strain evidence="2">ATCC 17978</strain>
    </source>
</reference>
<dbReference type="Proteomes" id="UP000072389">
    <property type="component" value="Chromosome"/>
</dbReference>
<name>A0A1E3M8J0_ACIBA</name>
<dbReference type="RefSeq" id="WP_000877759.1">
    <property type="nucleotide sequence ID" value="NZ_CAUZGM010000005.1"/>
</dbReference>
<organism evidence="1 2">
    <name type="scientific">Acinetobacter baumannii</name>
    <dbReference type="NCBI Taxonomy" id="470"/>
    <lineage>
        <taxon>Bacteria</taxon>
        <taxon>Pseudomonadati</taxon>
        <taxon>Pseudomonadota</taxon>
        <taxon>Gammaproteobacteria</taxon>
        <taxon>Moraxellales</taxon>
        <taxon>Moraxellaceae</taxon>
        <taxon>Acinetobacter</taxon>
        <taxon>Acinetobacter calcoaceticus/baumannii complex</taxon>
    </lineage>
</organism>
<sequence length="168" mass="20124">MKYSSEQIKKALLLTPLPLLLWHFFFKFMDVDNVRLSLDIFFAFFLSIVGYSLVYLAYCILTVPFSFIFSILLNHYNYLNLWTICINSVIITSLFFFFLGWFFTGEIPPKINYMESMEGEAPLKWWMMYTDITFIIFILFPGLCYWGFLILLKKKQSKIIRGRFSNYF</sequence>
<proteinExistence type="predicted"/>
<accession>A0A1E3M8J0</accession>
<evidence type="ECO:0000313" key="2">
    <source>
        <dbReference type="Proteomes" id="UP000072389"/>
    </source>
</evidence>
<dbReference type="AlphaFoldDB" id="A0A1E3M8J0"/>
<protein>
    <submittedName>
        <fullName evidence="1">Uncharacterized protein</fullName>
    </submittedName>
</protein>
<evidence type="ECO:0000313" key="1">
    <source>
        <dbReference type="EMBL" id="APP31606.1"/>
    </source>
</evidence>
<gene>
    <name evidence="1" type="ORF">AUO97_12650</name>
</gene>